<feature type="domain" description="N-acetylmuramoyl-L-alanine amidase" evidence="3">
    <location>
        <begin position="275"/>
        <end position="410"/>
    </location>
</feature>
<dbReference type="Pfam" id="PF13358">
    <property type="entry name" value="DDE_3"/>
    <property type="match status" value="1"/>
</dbReference>
<dbReference type="SMART" id="SM00701">
    <property type="entry name" value="PGRP"/>
    <property type="match status" value="1"/>
</dbReference>
<evidence type="ECO:0000259" key="4">
    <source>
        <dbReference type="SMART" id="SM00701"/>
    </source>
</evidence>
<name>A0A816XCB6_9BILA</name>
<dbReference type="Gene3D" id="3.40.80.10">
    <property type="entry name" value="Peptidoglycan recognition protein-like"/>
    <property type="match status" value="1"/>
</dbReference>
<dbReference type="InterPro" id="IPR036397">
    <property type="entry name" value="RNaseH_sf"/>
</dbReference>
<evidence type="ECO:0000259" key="3">
    <source>
        <dbReference type="SMART" id="SM00644"/>
    </source>
</evidence>
<dbReference type="PANTHER" id="PTHR11022">
    <property type="entry name" value="PEPTIDOGLYCAN RECOGNITION PROTEIN"/>
    <property type="match status" value="1"/>
</dbReference>
<dbReference type="EMBL" id="CAJNRG010013035">
    <property type="protein sequence ID" value="CAF2145402.1"/>
    <property type="molecule type" value="Genomic_DNA"/>
</dbReference>
<dbReference type="InterPro" id="IPR015510">
    <property type="entry name" value="PGRP"/>
</dbReference>
<dbReference type="InterPro" id="IPR006619">
    <property type="entry name" value="PGRP_domain_met/bac"/>
</dbReference>
<evidence type="ECO:0000313" key="7">
    <source>
        <dbReference type="Proteomes" id="UP000663887"/>
    </source>
</evidence>
<evidence type="ECO:0000313" key="5">
    <source>
        <dbReference type="EMBL" id="CAF2145402.1"/>
    </source>
</evidence>
<dbReference type="Proteomes" id="UP000663887">
    <property type="component" value="Unassembled WGS sequence"/>
</dbReference>
<comment type="similarity">
    <text evidence="1">Belongs to the N-acetylmuramoyl-L-alanine amidase 2 family.</text>
</comment>
<evidence type="ECO:0000313" key="6">
    <source>
        <dbReference type="EMBL" id="CAF4030273.1"/>
    </source>
</evidence>
<sequence length="447" mass="49964">MLTKPLGFWDNIVWSDESKFNLFGSDGKLMVWRTRNEEFDPKCTIPTVTYGGGSVMVWGCFTKKGVGKLYVLDHIMDALYYRQILEENLLASVNKLGFDNNFIFMHDNDPKHTSGLVKDWLKKNGIQVLQWPSSSSDLNPIEHLWDALENRMKKHHPKNKEELAMLLVNEWEKIELSVLKTLVSSVPSFQSMLFLLIITAAFVTSIAGDSCESYAHPTYGRTGRCIKTSDCPNSLFISNLCESQPANIKCCFSPSAPTLNCPSIVSRSEWGARAAKSTTGMAKSLPYVVIHHTTGGTCAAKSACIVKMKGFQNYHMDSNGWVDIGYSFLVGEDGNIYEGRGWTYVGAHTYGYNSQSIGISVIGDYMSQKPNSAALNSVKALIECGISRGYISSTYTLRGHRDLDSTSCPGNAFYNEIKTWTNYRSLVRSNMSPQFNVPEDYLVMQDM</sequence>
<evidence type="ECO:0000256" key="2">
    <source>
        <dbReference type="ARBA" id="ARBA00022859"/>
    </source>
</evidence>
<gene>
    <name evidence="6" type="ORF">UXM345_LOCUS17952</name>
    <name evidence="5" type="ORF">XDN619_LOCUS27549</name>
</gene>
<dbReference type="PANTHER" id="PTHR11022:SF41">
    <property type="entry name" value="PEPTIDOGLYCAN-RECOGNITION PROTEIN LC-RELATED"/>
    <property type="match status" value="1"/>
</dbReference>
<dbReference type="SUPFAM" id="SSF55846">
    <property type="entry name" value="N-acetylmuramoyl-L-alanine amidase-like"/>
    <property type="match status" value="1"/>
</dbReference>
<dbReference type="GO" id="GO:0009253">
    <property type="term" value="P:peptidoglycan catabolic process"/>
    <property type="evidence" value="ECO:0007669"/>
    <property type="project" value="InterPro"/>
</dbReference>
<reference evidence="5" key="1">
    <citation type="submission" date="2021-02" db="EMBL/GenBank/DDBJ databases">
        <authorList>
            <person name="Nowell W R."/>
        </authorList>
    </citation>
    <scope>NUCLEOTIDE SEQUENCE</scope>
</reference>
<dbReference type="Pfam" id="PF01510">
    <property type="entry name" value="Amidase_2"/>
    <property type="match status" value="1"/>
</dbReference>
<dbReference type="GO" id="GO:0008270">
    <property type="term" value="F:zinc ion binding"/>
    <property type="evidence" value="ECO:0007669"/>
    <property type="project" value="InterPro"/>
</dbReference>
<dbReference type="InterPro" id="IPR038717">
    <property type="entry name" value="Tc1-like_DDE_dom"/>
</dbReference>
<dbReference type="EMBL" id="CAJOBF010002382">
    <property type="protein sequence ID" value="CAF4030273.1"/>
    <property type="molecule type" value="Genomic_DNA"/>
</dbReference>
<dbReference type="GO" id="GO:0002376">
    <property type="term" value="P:immune system process"/>
    <property type="evidence" value="ECO:0007669"/>
    <property type="project" value="UniProtKB-KW"/>
</dbReference>
<organism evidence="5 7">
    <name type="scientific">Rotaria magnacalcarata</name>
    <dbReference type="NCBI Taxonomy" id="392030"/>
    <lineage>
        <taxon>Eukaryota</taxon>
        <taxon>Metazoa</taxon>
        <taxon>Spiralia</taxon>
        <taxon>Gnathifera</taxon>
        <taxon>Rotifera</taxon>
        <taxon>Eurotatoria</taxon>
        <taxon>Bdelloidea</taxon>
        <taxon>Philodinida</taxon>
        <taxon>Philodinidae</taxon>
        <taxon>Rotaria</taxon>
    </lineage>
</organism>
<dbReference type="CDD" id="cd06583">
    <property type="entry name" value="PGRP"/>
    <property type="match status" value="1"/>
</dbReference>
<dbReference type="GO" id="GO:0003676">
    <property type="term" value="F:nucleic acid binding"/>
    <property type="evidence" value="ECO:0007669"/>
    <property type="project" value="InterPro"/>
</dbReference>
<dbReference type="InterPro" id="IPR002502">
    <property type="entry name" value="Amidase_domain"/>
</dbReference>
<accession>A0A816XCB6</accession>
<comment type="caution">
    <text evidence="5">The sequence shown here is derived from an EMBL/GenBank/DDBJ whole genome shotgun (WGS) entry which is preliminary data.</text>
</comment>
<dbReference type="FunFam" id="3.40.80.10:FF:000001">
    <property type="entry name" value="Peptidoglycan recognition protein 1"/>
    <property type="match status" value="1"/>
</dbReference>
<proteinExistence type="inferred from homology"/>
<keyword evidence="2" id="KW-0391">Immunity</keyword>
<dbReference type="Proteomes" id="UP000663842">
    <property type="component" value="Unassembled WGS sequence"/>
</dbReference>
<protein>
    <submittedName>
        <fullName evidence="5">Uncharacterized protein</fullName>
    </submittedName>
</protein>
<dbReference type="SMART" id="SM00644">
    <property type="entry name" value="Ami_2"/>
    <property type="match status" value="1"/>
</dbReference>
<dbReference type="Gene3D" id="3.30.420.10">
    <property type="entry name" value="Ribonuclease H-like superfamily/Ribonuclease H"/>
    <property type="match status" value="1"/>
</dbReference>
<feature type="domain" description="Peptidoglycan recognition protein family" evidence="4">
    <location>
        <begin position="262"/>
        <end position="404"/>
    </location>
</feature>
<dbReference type="GO" id="GO:0008745">
    <property type="term" value="F:N-acetylmuramoyl-L-alanine amidase activity"/>
    <property type="evidence" value="ECO:0007669"/>
    <property type="project" value="InterPro"/>
</dbReference>
<evidence type="ECO:0000256" key="1">
    <source>
        <dbReference type="ARBA" id="ARBA00007553"/>
    </source>
</evidence>
<dbReference type="InterPro" id="IPR036505">
    <property type="entry name" value="Amidase/PGRP_sf"/>
</dbReference>
<dbReference type="AlphaFoldDB" id="A0A816XCB6"/>